<evidence type="ECO:0000313" key="6">
    <source>
        <dbReference type="Proteomes" id="UP000246352"/>
    </source>
</evidence>
<dbReference type="SUPFAM" id="SSF48435">
    <property type="entry name" value="Bacterial muramidases"/>
    <property type="match status" value="1"/>
</dbReference>
<dbReference type="InterPro" id="IPR008939">
    <property type="entry name" value="Lytic_TGlycosylase_superhlx_U"/>
</dbReference>
<dbReference type="Proteomes" id="UP000246352">
    <property type="component" value="Unassembled WGS sequence"/>
</dbReference>
<dbReference type="SUPFAM" id="SSF53955">
    <property type="entry name" value="Lysozyme-like"/>
    <property type="match status" value="1"/>
</dbReference>
<evidence type="ECO:0000256" key="2">
    <source>
        <dbReference type="ARBA" id="ARBA00009387"/>
    </source>
</evidence>
<name>A0A317PGM0_9HYPH</name>
<sequence>MHRTAIAIYSVLALGVAIATTPGWLPFGDDRSAPEPVASDVLAGPATSSETTGSLVRMSGAEADDGALKAGLDALGARDVDQARAIRDAMQADLLDRHILTWAIALSGLGSVPSADILAAGAALSGWPGLDALPGLAERALYRENPPAEQVLALLGTRTPETIEGAILLSRALLATGNRDRAAALVRDVWRTRSMPTRQAAIFTGEFSALLTKAEHLRRMEMLMYRDRIEEAGPIAALAEAETLYKAWSMVIRQPAKATAALKAAEAAWRDTPALLYIRIRQLRELEHDREAAKLLAQLPRDRSGLVDPDEWWVEQRIVSRGLLEKGEAGAAYAIAAAHTAVSPAEVSEAEFHAGWYALRGLKDGAVAARHFAAILKVADGQITRARAHYWLGRAAEAGGPGTPAEHYTEAARYPTTFYGQLASARLDAPLVNIAYPVPSEADRTRFAGREAVQAIRKLEAAGVTWRADMLYRALAAQITSPGELSILSAMAAARGDHQLSLQVGKIAWRRGLDVAALAFPLGAVPAEADIDGSGKALAYSIARQESAFNKAAVSPANARGLLQILPGTARAVAGRHGLPFSPERLTSDAAYNATIGAHFLGEQISDFGGSYILTFIAYNAGPRRVSQWIKRFGDPRGKPLDEVIDWMEMIPYTETRDYVQRVMENYQIYKARLGQPTDIAGDLRFGRKS</sequence>
<dbReference type="PANTHER" id="PTHR37423">
    <property type="entry name" value="SOLUBLE LYTIC MUREIN TRANSGLYCOSYLASE-RELATED"/>
    <property type="match status" value="1"/>
</dbReference>
<comment type="similarity">
    <text evidence="2">Belongs to the virb1 family.</text>
</comment>
<reference evidence="5 6" key="1">
    <citation type="submission" date="2018-05" db="EMBL/GenBank/DDBJ databases">
        <title>Genomic Encyclopedia of Type Strains, Phase IV (KMG-IV): sequencing the most valuable type-strain genomes for metagenomic binning, comparative biology and taxonomic classification.</title>
        <authorList>
            <person name="Goeker M."/>
        </authorList>
    </citation>
    <scope>NUCLEOTIDE SEQUENCE [LARGE SCALE GENOMIC DNA]</scope>
    <source>
        <strain evidence="5 6">DSM 16791</strain>
    </source>
</reference>
<dbReference type="RefSeq" id="WP_110032980.1">
    <property type="nucleotide sequence ID" value="NZ_QGTR01000004.1"/>
</dbReference>
<dbReference type="EMBL" id="QGTR01000004">
    <property type="protein sequence ID" value="PWV98802.1"/>
    <property type="molecule type" value="Genomic_DNA"/>
</dbReference>
<evidence type="ECO:0000256" key="3">
    <source>
        <dbReference type="ARBA" id="ARBA00022729"/>
    </source>
</evidence>
<comment type="similarity">
    <text evidence="1">Belongs to the transglycosylase Slt family.</text>
</comment>
<protein>
    <submittedName>
        <fullName evidence="5">Soluble lytic murein transglycosylase</fullName>
    </submittedName>
</protein>
<dbReference type="Gene3D" id="1.25.20.10">
    <property type="entry name" value="Bacterial muramidases"/>
    <property type="match status" value="1"/>
</dbReference>
<accession>A0A317PGM0</accession>
<dbReference type="InterPro" id="IPR008258">
    <property type="entry name" value="Transglycosylase_SLT_dom_1"/>
</dbReference>
<feature type="domain" description="Transglycosylase SLT" evidence="4">
    <location>
        <begin position="530"/>
        <end position="636"/>
    </location>
</feature>
<dbReference type="CDD" id="cd13401">
    <property type="entry name" value="Slt70-like"/>
    <property type="match status" value="1"/>
</dbReference>
<organism evidence="5 6">
    <name type="scientific">Hoeflea marina</name>
    <dbReference type="NCBI Taxonomy" id="274592"/>
    <lineage>
        <taxon>Bacteria</taxon>
        <taxon>Pseudomonadati</taxon>
        <taxon>Pseudomonadota</taxon>
        <taxon>Alphaproteobacteria</taxon>
        <taxon>Hyphomicrobiales</taxon>
        <taxon>Rhizobiaceae</taxon>
        <taxon>Hoeflea</taxon>
    </lineage>
</organism>
<dbReference type="Pfam" id="PF01464">
    <property type="entry name" value="SLT"/>
    <property type="match status" value="1"/>
</dbReference>
<evidence type="ECO:0000313" key="5">
    <source>
        <dbReference type="EMBL" id="PWV98802.1"/>
    </source>
</evidence>
<evidence type="ECO:0000256" key="1">
    <source>
        <dbReference type="ARBA" id="ARBA00007734"/>
    </source>
</evidence>
<dbReference type="PANTHER" id="PTHR37423:SF2">
    <property type="entry name" value="MEMBRANE-BOUND LYTIC MUREIN TRANSGLYCOSYLASE C"/>
    <property type="match status" value="1"/>
</dbReference>
<gene>
    <name evidence="5" type="ORF">DFR52_10491</name>
</gene>
<evidence type="ECO:0000259" key="4">
    <source>
        <dbReference type="Pfam" id="PF01464"/>
    </source>
</evidence>
<dbReference type="Gene3D" id="1.10.530.10">
    <property type="match status" value="1"/>
</dbReference>
<proteinExistence type="inferred from homology"/>
<keyword evidence="3" id="KW-0732">Signal</keyword>
<dbReference type="GO" id="GO:0004553">
    <property type="term" value="F:hydrolase activity, hydrolyzing O-glycosyl compounds"/>
    <property type="evidence" value="ECO:0007669"/>
    <property type="project" value="InterPro"/>
</dbReference>
<comment type="caution">
    <text evidence="5">The sequence shown here is derived from an EMBL/GenBank/DDBJ whole genome shotgun (WGS) entry which is preliminary data.</text>
</comment>
<dbReference type="OrthoDB" id="9815002at2"/>
<dbReference type="InterPro" id="IPR023346">
    <property type="entry name" value="Lysozyme-like_dom_sf"/>
</dbReference>
<dbReference type="GO" id="GO:0042597">
    <property type="term" value="C:periplasmic space"/>
    <property type="evidence" value="ECO:0007669"/>
    <property type="project" value="InterPro"/>
</dbReference>
<dbReference type="AlphaFoldDB" id="A0A317PGM0"/>
<keyword evidence="6" id="KW-1185">Reference proteome</keyword>